<reference evidence="2 3" key="1">
    <citation type="submission" date="2016-10" db="EMBL/GenBank/DDBJ databases">
        <authorList>
            <person name="Varghese N."/>
            <person name="Submissions S."/>
        </authorList>
    </citation>
    <scope>NUCLEOTIDE SEQUENCE [LARGE SCALE GENOMIC DNA]</scope>
    <source>
        <strain evidence="2 3">LMG 22274</strain>
    </source>
</reference>
<gene>
    <name evidence="2" type="ORF">SAMN05216550_112170</name>
</gene>
<comment type="caution">
    <text evidence="2">The sequence shown here is derived from an EMBL/GenBank/DDBJ whole genome shotgun (WGS) entry which is preliminary data.</text>
</comment>
<dbReference type="AlphaFoldDB" id="A0AAQ1JVN8"/>
<dbReference type="EMBL" id="FNZM01000012">
    <property type="protein sequence ID" value="SEJ99330.1"/>
    <property type="molecule type" value="Genomic_DNA"/>
</dbReference>
<feature type="region of interest" description="Disordered" evidence="1">
    <location>
        <begin position="34"/>
        <end position="54"/>
    </location>
</feature>
<organism evidence="2 3">
    <name type="scientific">Paraburkholderia tropica</name>
    <dbReference type="NCBI Taxonomy" id="92647"/>
    <lineage>
        <taxon>Bacteria</taxon>
        <taxon>Pseudomonadati</taxon>
        <taxon>Pseudomonadota</taxon>
        <taxon>Betaproteobacteria</taxon>
        <taxon>Burkholderiales</taxon>
        <taxon>Burkholderiaceae</taxon>
        <taxon>Paraburkholderia</taxon>
    </lineage>
</organism>
<protein>
    <submittedName>
        <fullName evidence="2">Uncharacterized protein</fullName>
    </submittedName>
</protein>
<name>A0AAQ1JVN8_9BURK</name>
<evidence type="ECO:0000313" key="3">
    <source>
        <dbReference type="Proteomes" id="UP000183529"/>
    </source>
</evidence>
<sequence>MDTKLVHLVLHPASHEAALAFLYDARRAARTIRLDGGTGLTPAPQRPPRDGEAPSTALQFALPASQAVWPVLGAGLCGWLHGHASRKISLRDGEVEGFAHAPNDVEALLRHLDDLGSFALRHE</sequence>
<dbReference type="RefSeq" id="WP_074985061.1">
    <property type="nucleotide sequence ID" value="NZ_CADFGN010000004.1"/>
</dbReference>
<accession>A0AAQ1JVN8</accession>
<evidence type="ECO:0000256" key="1">
    <source>
        <dbReference type="SAM" id="MobiDB-lite"/>
    </source>
</evidence>
<proteinExistence type="predicted"/>
<evidence type="ECO:0000313" key="2">
    <source>
        <dbReference type="EMBL" id="SEJ99330.1"/>
    </source>
</evidence>
<dbReference type="Proteomes" id="UP000183529">
    <property type="component" value="Unassembled WGS sequence"/>
</dbReference>